<dbReference type="Pfam" id="PF13333">
    <property type="entry name" value="rve_2"/>
    <property type="match status" value="1"/>
</dbReference>
<dbReference type="PROSITE" id="PS50994">
    <property type="entry name" value="INTEGRASE"/>
    <property type="match status" value="1"/>
</dbReference>
<protein>
    <submittedName>
        <fullName evidence="2">IS3 family transposase</fullName>
    </submittedName>
</protein>
<evidence type="ECO:0000313" key="2">
    <source>
        <dbReference type="EMBL" id="MCD2519702.1"/>
    </source>
</evidence>
<dbReference type="SUPFAM" id="SSF53098">
    <property type="entry name" value="Ribonuclease H-like"/>
    <property type="match status" value="1"/>
</dbReference>
<feature type="non-terminal residue" evidence="2">
    <location>
        <position position="240"/>
    </location>
</feature>
<accession>A0ABS8QD65</accession>
<comment type="caution">
    <text evidence="2">The sequence shown here is derived from an EMBL/GenBank/DDBJ whole genome shotgun (WGS) entry which is preliminary data.</text>
</comment>
<dbReference type="InterPro" id="IPR048020">
    <property type="entry name" value="Transpos_IS3"/>
</dbReference>
<evidence type="ECO:0000259" key="1">
    <source>
        <dbReference type="PROSITE" id="PS50994"/>
    </source>
</evidence>
<dbReference type="InterPro" id="IPR036397">
    <property type="entry name" value="RNaseH_sf"/>
</dbReference>
<dbReference type="InterPro" id="IPR050900">
    <property type="entry name" value="Transposase_IS3/IS150/IS904"/>
</dbReference>
<dbReference type="InterPro" id="IPR001584">
    <property type="entry name" value="Integrase_cat-core"/>
</dbReference>
<dbReference type="Pfam" id="PF13276">
    <property type="entry name" value="HTH_21"/>
    <property type="match status" value="1"/>
</dbReference>
<gene>
    <name evidence="2" type="ORF">LQ564_25700</name>
</gene>
<reference evidence="2" key="1">
    <citation type="submission" date="2021-11" db="EMBL/GenBank/DDBJ databases">
        <title>The complete genome of Massilia sp sp. G4R7.</title>
        <authorList>
            <person name="Liu L."/>
            <person name="Yue J."/>
            <person name="Yuan J."/>
            <person name="Yang F."/>
            <person name="Li L."/>
        </authorList>
    </citation>
    <scope>NUCLEOTIDE SEQUENCE</scope>
    <source>
        <strain evidence="2">G4R7</strain>
    </source>
</reference>
<name>A0ABS8QD65_9BURK</name>
<dbReference type="Pfam" id="PF00665">
    <property type="entry name" value="rve"/>
    <property type="match status" value="1"/>
</dbReference>
<dbReference type="PANTHER" id="PTHR46889:SF5">
    <property type="entry name" value="INTEGRASE PROTEIN"/>
    <property type="match status" value="1"/>
</dbReference>
<dbReference type="EMBL" id="JAJNOC010000028">
    <property type="protein sequence ID" value="MCD2519702.1"/>
    <property type="molecule type" value="Genomic_DNA"/>
</dbReference>
<dbReference type="Gene3D" id="3.30.420.10">
    <property type="entry name" value="Ribonuclease H-like superfamily/Ribonuclease H"/>
    <property type="match status" value="1"/>
</dbReference>
<feature type="domain" description="Integrase catalytic" evidence="1">
    <location>
        <begin position="105"/>
        <end position="240"/>
    </location>
</feature>
<dbReference type="InterPro" id="IPR025948">
    <property type="entry name" value="HTH-like_dom"/>
</dbReference>
<keyword evidence="3" id="KW-1185">Reference proteome</keyword>
<dbReference type="RefSeq" id="WP_231060968.1">
    <property type="nucleotide sequence ID" value="NZ_JAJNOC010000028.1"/>
</dbReference>
<dbReference type="NCBIfam" id="NF033516">
    <property type="entry name" value="transpos_IS3"/>
    <property type="match status" value="1"/>
</dbReference>
<evidence type="ECO:0000313" key="3">
    <source>
        <dbReference type="Proteomes" id="UP001179361"/>
    </source>
</evidence>
<sequence>MVALLKVVKLARSTFYAWDKARRAPDKYARAKECIKHIYDEHKGRYGYRRITSALLEHGITLHQNTVRRLMGVLGLKSTQRVKRYQSYRGQVGEVAPNVLDRDFKAEAPDQKWATDITEIKVGGEKVYFSPVKDLCTREIVAYTMGLSPNIELVNSMLKNALATLKPGQPLTMHSDQGWQYQMPEYRKLLRDHNVVQSMSRKATCLDNASMESFFAVLKTECTHKRKFTDAAELMATIHE</sequence>
<proteinExistence type="predicted"/>
<organism evidence="2 3">
    <name type="scientific">Massilia phyllostachyos</name>
    <dbReference type="NCBI Taxonomy" id="2898585"/>
    <lineage>
        <taxon>Bacteria</taxon>
        <taxon>Pseudomonadati</taxon>
        <taxon>Pseudomonadota</taxon>
        <taxon>Betaproteobacteria</taxon>
        <taxon>Burkholderiales</taxon>
        <taxon>Oxalobacteraceae</taxon>
        <taxon>Telluria group</taxon>
        <taxon>Massilia</taxon>
    </lineage>
</organism>
<dbReference type="PANTHER" id="PTHR46889">
    <property type="entry name" value="TRANSPOSASE INSF FOR INSERTION SEQUENCE IS3B-RELATED"/>
    <property type="match status" value="1"/>
</dbReference>
<dbReference type="InterPro" id="IPR012337">
    <property type="entry name" value="RNaseH-like_sf"/>
</dbReference>
<dbReference type="Proteomes" id="UP001179361">
    <property type="component" value="Unassembled WGS sequence"/>
</dbReference>